<dbReference type="AlphaFoldDB" id="A0A7Y0HFH3"/>
<keyword evidence="5 6" id="KW-0472">Membrane</keyword>
<evidence type="ECO:0000256" key="3">
    <source>
        <dbReference type="ARBA" id="ARBA00022692"/>
    </source>
</evidence>
<keyword evidence="3 6" id="KW-0812">Transmembrane</keyword>
<evidence type="ECO:0000313" key="8">
    <source>
        <dbReference type="Proteomes" id="UP000539372"/>
    </source>
</evidence>
<dbReference type="RefSeq" id="WP_169623560.1">
    <property type="nucleotide sequence ID" value="NZ_JABBNT010000001.1"/>
</dbReference>
<proteinExistence type="predicted"/>
<feature type="transmembrane region" description="Helical" evidence="6">
    <location>
        <begin position="89"/>
        <end position="105"/>
    </location>
</feature>
<feature type="transmembrane region" description="Helical" evidence="6">
    <location>
        <begin position="15"/>
        <end position="36"/>
    </location>
</feature>
<dbReference type="CDD" id="cd06580">
    <property type="entry name" value="TM_PBP1_transp_TpRbsC_like"/>
    <property type="match status" value="1"/>
</dbReference>
<keyword evidence="2" id="KW-1003">Cell membrane</keyword>
<dbReference type="PANTHER" id="PTHR47089:SF1">
    <property type="entry name" value="GUANOSINE ABC TRANSPORTER PERMEASE PROTEIN NUPP"/>
    <property type="match status" value="1"/>
</dbReference>
<keyword evidence="8" id="KW-1185">Reference proteome</keyword>
<feature type="transmembrane region" description="Helical" evidence="6">
    <location>
        <begin position="243"/>
        <end position="267"/>
    </location>
</feature>
<dbReference type="Proteomes" id="UP000539372">
    <property type="component" value="Unassembled WGS sequence"/>
</dbReference>
<feature type="transmembrane region" description="Helical" evidence="6">
    <location>
        <begin position="205"/>
        <end position="223"/>
    </location>
</feature>
<accession>A0A7Y0HFH3</accession>
<evidence type="ECO:0000313" key="7">
    <source>
        <dbReference type="EMBL" id="NMM43269.1"/>
    </source>
</evidence>
<evidence type="ECO:0000256" key="2">
    <source>
        <dbReference type="ARBA" id="ARBA00022475"/>
    </source>
</evidence>
<evidence type="ECO:0000256" key="4">
    <source>
        <dbReference type="ARBA" id="ARBA00022989"/>
    </source>
</evidence>
<feature type="transmembrane region" description="Helical" evidence="6">
    <location>
        <begin position="334"/>
        <end position="352"/>
    </location>
</feature>
<name>A0A7Y0HFH3_9PROT</name>
<comment type="subcellular location">
    <subcellularLocation>
        <location evidence="1">Cell membrane</location>
        <topology evidence="1">Multi-pass membrane protein</topology>
    </subcellularLocation>
</comment>
<evidence type="ECO:0000256" key="5">
    <source>
        <dbReference type="ARBA" id="ARBA00023136"/>
    </source>
</evidence>
<sequence>MSSTPPLPRWADIGLLPVLNLMIAMVVSGLVIAAIGENPFDAVAVMVKGAFFYDGSLGYTLYYTTNFIFTGLAVAVAYHAMLFNIGGEGQAYIGGLGAGLVCLALDQVMPGFVTIPLAIAAAAVFGAAWALIPAYLQAYRGSHIVITTIMFNFIAAGVMVSLLGGVLMQPGQSSPASRTFEPSSFIPFIHEILNGIGIEAARTPLNLSFVLALAACVFVWVLIWRSRFGYSLRTLGQSEPAAAYAGIPVGKTIVVTMLISGALAGMMGVNEVVGVNHRLVLNFTAGYGFTGIAVALMGRNHPVGIVLASLLFGALYQGGAELDFEFQTITREMVLLIQGLIILFSGALSYMLNPPLARLFARLSVGPRREVQA</sequence>
<dbReference type="Pfam" id="PF02653">
    <property type="entry name" value="BPD_transp_2"/>
    <property type="match status" value="1"/>
</dbReference>
<feature type="transmembrane region" description="Helical" evidence="6">
    <location>
        <begin position="57"/>
        <end position="83"/>
    </location>
</feature>
<dbReference type="GO" id="GO:0022857">
    <property type="term" value="F:transmembrane transporter activity"/>
    <property type="evidence" value="ECO:0007669"/>
    <property type="project" value="InterPro"/>
</dbReference>
<protein>
    <submittedName>
        <fullName evidence="7">ABC transporter permease</fullName>
    </submittedName>
</protein>
<dbReference type="EMBL" id="JABBNT010000001">
    <property type="protein sequence ID" value="NMM43269.1"/>
    <property type="molecule type" value="Genomic_DNA"/>
</dbReference>
<evidence type="ECO:0000256" key="6">
    <source>
        <dbReference type="SAM" id="Phobius"/>
    </source>
</evidence>
<gene>
    <name evidence="7" type="ORF">HH303_02185</name>
</gene>
<dbReference type="InterPro" id="IPR001851">
    <property type="entry name" value="ABC_transp_permease"/>
</dbReference>
<feature type="transmembrane region" description="Helical" evidence="6">
    <location>
        <begin position="279"/>
        <end position="297"/>
    </location>
</feature>
<feature type="transmembrane region" description="Helical" evidence="6">
    <location>
        <begin position="112"/>
        <end position="132"/>
    </location>
</feature>
<feature type="transmembrane region" description="Helical" evidence="6">
    <location>
        <begin position="303"/>
        <end position="322"/>
    </location>
</feature>
<keyword evidence="4 6" id="KW-1133">Transmembrane helix</keyword>
<dbReference type="PANTHER" id="PTHR47089">
    <property type="entry name" value="ABC TRANSPORTER, PERMEASE PROTEIN"/>
    <property type="match status" value="1"/>
</dbReference>
<reference evidence="7 8" key="1">
    <citation type="submission" date="2020-04" db="EMBL/GenBank/DDBJ databases">
        <title>Rhodospirillaceae bacterium KN72 isolated from deep sea.</title>
        <authorList>
            <person name="Zhang D.-C."/>
        </authorList>
    </citation>
    <scope>NUCLEOTIDE SEQUENCE [LARGE SCALE GENOMIC DNA]</scope>
    <source>
        <strain evidence="7 8">KN72</strain>
    </source>
</reference>
<organism evidence="7 8">
    <name type="scientific">Pacificispira spongiicola</name>
    <dbReference type="NCBI Taxonomy" id="2729598"/>
    <lineage>
        <taxon>Bacteria</taxon>
        <taxon>Pseudomonadati</taxon>
        <taxon>Pseudomonadota</taxon>
        <taxon>Alphaproteobacteria</taxon>
        <taxon>Rhodospirillales</taxon>
        <taxon>Rhodospirillaceae</taxon>
        <taxon>Pacificispira</taxon>
    </lineage>
</organism>
<comment type="caution">
    <text evidence="7">The sequence shown here is derived from an EMBL/GenBank/DDBJ whole genome shotgun (WGS) entry which is preliminary data.</text>
</comment>
<dbReference type="GO" id="GO:0005886">
    <property type="term" value="C:plasma membrane"/>
    <property type="evidence" value="ECO:0007669"/>
    <property type="project" value="UniProtKB-SubCell"/>
</dbReference>
<feature type="transmembrane region" description="Helical" evidence="6">
    <location>
        <begin position="144"/>
        <end position="168"/>
    </location>
</feature>
<evidence type="ECO:0000256" key="1">
    <source>
        <dbReference type="ARBA" id="ARBA00004651"/>
    </source>
</evidence>